<comment type="similarity">
    <text evidence="2">Belongs to the methyl-accepting chemotaxis (MCP) protein family.</text>
</comment>
<evidence type="ECO:0000256" key="4">
    <source>
        <dbReference type="SAM" id="MobiDB-lite"/>
    </source>
</evidence>
<gene>
    <name evidence="8" type="ORF">SAMN02745176_01034</name>
</gene>
<dbReference type="InterPro" id="IPR051310">
    <property type="entry name" value="MCP_chemotaxis"/>
</dbReference>
<dbReference type="Pfam" id="PF00672">
    <property type="entry name" value="HAMP"/>
    <property type="match status" value="1"/>
</dbReference>
<dbReference type="CDD" id="cd11386">
    <property type="entry name" value="MCP_signal"/>
    <property type="match status" value="1"/>
</dbReference>
<proteinExistence type="inferred from homology"/>
<evidence type="ECO:0000313" key="9">
    <source>
        <dbReference type="Proteomes" id="UP000184442"/>
    </source>
</evidence>
<evidence type="ECO:0000256" key="3">
    <source>
        <dbReference type="PROSITE-ProRule" id="PRU00284"/>
    </source>
</evidence>
<dbReference type="Pfam" id="PF00015">
    <property type="entry name" value="MCPsignal"/>
    <property type="match status" value="1"/>
</dbReference>
<evidence type="ECO:0000256" key="5">
    <source>
        <dbReference type="SAM" id="Phobius"/>
    </source>
</evidence>
<sequence>MKWFYNMKIGAKLIVSFIIVALISGIVGVVGIANINKIDENDTILYENMTVPLSEVADIARWFQRARVNARDLILYDTPADIQKAYSEVQDYLSEIDKLAESFEKTIVQEEVQVNFQQFKKAMTEFDKKLDVLLEICLKNRDEEAFAYTKGELQTSADDVRESIDKLIELKVSGAKNQSDTNSATADTAVVTMIIVIAAAMIVAISLGIFISRTISNPMRKLLVAADKIADGDLDVYVDIHTKDEVGNLATAFNKMADNLNDVVSNINIASEQVAESAKQVSDSSIALSQGATEQASTIEELTSSLEEIAAQTKLNADNSNQASSLAEIAKDNAVQGNMQMDDMLKAMEQINTSSNNISKIIKVIDDIAFQTNILALNAAVEAARAGQYGKGFAVVAEEVRNLAARSSNAAKETTEMIEDSIKNVEKGTDIAKKTSEALNRIVDDVSKVATLIGDIAAASNEQASGIEQVNQGIMMVSEVVQKNSATAEESATASEELSTQADALKEQVFKFKLRKSGNSINYNGGTRNSDQGIIKMFDNMSENKGLKINNKDESSESSDAKPKRIILSDKEFGKY</sequence>
<dbReference type="SMART" id="SM00304">
    <property type="entry name" value="HAMP"/>
    <property type="match status" value="1"/>
</dbReference>
<dbReference type="FunFam" id="1.10.287.950:FF:000001">
    <property type="entry name" value="Methyl-accepting chemotaxis sensory transducer"/>
    <property type="match status" value="1"/>
</dbReference>
<dbReference type="InterPro" id="IPR024478">
    <property type="entry name" value="HlyB_4HB_MCP"/>
</dbReference>
<name>A0A1M6D632_9FIRM</name>
<keyword evidence="1" id="KW-0145">Chemotaxis</keyword>
<accession>A0A1M6D632</accession>
<dbReference type="Gene3D" id="6.10.340.10">
    <property type="match status" value="1"/>
</dbReference>
<feature type="domain" description="Methyl-accepting transducer" evidence="6">
    <location>
        <begin position="270"/>
        <end position="499"/>
    </location>
</feature>
<feature type="compositionally biased region" description="Basic and acidic residues" evidence="4">
    <location>
        <begin position="550"/>
        <end position="576"/>
    </location>
</feature>
<evidence type="ECO:0000313" key="8">
    <source>
        <dbReference type="EMBL" id="SHI68705.1"/>
    </source>
</evidence>
<dbReference type="Proteomes" id="UP000184442">
    <property type="component" value="Unassembled WGS sequence"/>
</dbReference>
<dbReference type="SMART" id="SM00283">
    <property type="entry name" value="MA"/>
    <property type="match status" value="1"/>
</dbReference>
<dbReference type="PANTHER" id="PTHR43531">
    <property type="entry name" value="PROTEIN ICFG"/>
    <property type="match status" value="1"/>
</dbReference>
<reference evidence="8 9" key="1">
    <citation type="submission" date="2016-11" db="EMBL/GenBank/DDBJ databases">
        <authorList>
            <person name="Jaros S."/>
            <person name="Januszkiewicz K."/>
            <person name="Wedrychowicz H."/>
        </authorList>
    </citation>
    <scope>NUCLEOTIDE SEQUENCE [LARGE SCALE GENOMIC DNA]</scope>
    <source>
        <strain evidence="8 9">DSM 19022</strain>
    </source>
</reference>
<dbReference type="RefSeq" id="WP_073025165.1">
    <property type="nucleotide sequence ID" value="NZ_FQZS01000006.1"/>
</dbReference>
<dbReference type="PANTHER" id="PTHR43531:SF11">
    <property type="entry name" value="METHYL-ACCEPTING CHEMOTAXIS PROTEIN 3"/>
    <property type="match status" value="1"/>
</dbReference>
<dbReference type="InterPro" id="IPR004089">
    <property type="entry name" value="MCPsignal_dom"/>
</dbReference>
<dbReference type="Gene3D" id="1.10.287.950">
    <property type="entry name" value="Methyl-accepting chemotaxis protein"/>
    <property type="match status" value="1"/>
</dbReference>
<feature type="transmembrane region" description="Helical" evidence="5">
    <location>
        <begin position="189"/>
        <end position="211"/>
    </location>
</feature>
<dbReference type="PROSITE" id="PS50111">
    <property type="entry name" value="CHEMOTAXIS_TRANSDUC_2"/>
    <property type="match status" value="1"/>
</dbReference>
<keyword evidence="9" id="KW-1185">Reference proteome</keyword>
<dbReference type="GO" id="GO:0006935">
    <property type="term" value="P:chemotaxis"/>
    <property type="evidence" value="ECO:0007669"/>
    <property type="project" value="UniProtKB-KW"/>
</dbReference>
<dbReference type="PROSITE" id="PS50885">
    <property type="entry name" value="HAMP"/>
    <property type="match status" value="1"/>
</dbReference>
<dbReference type="InterPro" id="IPR003660">
    <property type="entry name" value="HAMP_dom"/>
</dbReference>
<dbReference type="AlphaFoldDB" id="A0A1M6D632"/>
<dbReference type="OrthoDB" id="9814363at2"/>
<dbReference type="GO" id="GO:0005886">
    <property type="term" value="C:plasma membrane"/>
    <property type="evidence" value="ECO:0007669"/>
    <property type="project" value="TreeGrafter"/>
</dbReference>
<dbReference type="PRINTS" id="PR00260">
    <property type="entry name" value="CHEMTRNSDUCR"/>
</dbReference>
<keyword evidence="5" id="KW-1133">Transmembrane helix</keyword>
<dbReference type="GO" id="GO:0007165">
    <property type="term" value="P:signal transduction"/>
    <property type="evidence" value="ECO:0007669"/>
    <property type="project" value="UniProtKB-KW"/>
</dbReference>
<dbReference type="EMBL" id="FQZS01000006">
    <property type="protein sequence ID" value="SHI68705.1"/>
    <property type="molecule type" value="Genomic_DNA"/>
</dbReference>
<feature type="region of interest" description="Disordered" evidence="4">
    <location>
        <begin position="546"/>
        <end position="576"/>
    </location>
</feature>
<keyword evidence="5" id="KW-0472">Membrane</keyword>
<dbReference type="SUPFAM" id="SSF58104">
    <property type="entry name" value="Methyl-accepting chemotaxis protein (MCP) signaling domain"/>
    <property type="match status" value="1"/>
</dbReference>
<evidence type="ECO:0000259" key="6">
    <source>
        <dbReference type="PROSITE" id="PS50111"/>
    </source>
</evidence>
<evidence type="ECO:0000256" key="2">
    <source>
        <dbReference type="ARBA" id="ARBA00029447"/>
    </source>
</evidence>
<dbReference type="InterPro" id="IPR004090">
    <property type="entry name" value="Chemotax_Me-accpt_rcpt"/>
</dbReference>
<feature type="domain" description="HAMP" evidence="7">
    <location>
        <begin position="213"/>
        <end position="265"/>
    </location>
</feature>
<protein>
    <submittedName>
        <fullName evidence="8">Methyl-accepting chemotaxis protein</fullName>
    </submittedName>
</protein>
<organism evidence="8 9">
    <name type="scientific">Lutispora thermophila DSM 19022</name>
    <dbReference type="NCBI Taxonomy" id="1122184"/>
    <lineage>
        <taxon>Bacteria</taxon>
        <taxon>Bacillati</taxon>
        <taxon>Bacillota</taxon>
        <taxon>Clostridia</taxon>
        <taxon>Lutisporales</taxon>
        <taxon>Lutisporaceae</taxon>
        <taxon>Lutispora</taxon>
    </lineage>
</organism>
<dbReference type="CDD" id="cd06225">
    <property type="entry name" value="HAMP"/>
    <property type="match status" value="1"/>
</dbReference>
<evidence type="ECO:0000256" key="1">
    <source>
        <dbReference type="ARBA" id="ARBA00022500"/>
    </source>
</evidence>
<dbReference type="Pfam" id="PF12729">
    <property type="entry name" value="4HB_MCP_1"/>
    <property type="match status" value="1"/>
</dbReference>
<dbReference type="GO" id="GO:0004888">
    <property type="term" value="F:transmembrane signaling receptor activity"/>
    <property type="evidence" value="ECO:0007669"/>
    <property type="project" value="InterPro"/>
</dbReference>
<keyword evidence="3" id="KW-0807">Transducer</keyword>
<keyword evidence="5" id="KW-0812">Transmembrane</keyword>
<dbReference type="STRING" id="1122184.SAMN02745176_01034"/>
<evidence type="ECO:0000259" key="7">
    <source>
        <dbReference type="PROSITE" id="PS50885"/>
    </source>
</evidence>